<dbReference type="Gene3D" id="3.40.50.10090">
    <property type="match status" value="2"/>
</dbReference>
<dbReference type="GO" id="GO:0004852">
    <property type="term" value="F:uroporphyrinogen-III synthase activity"/>
    <property type="evidence" value="ECO:0007669"/>
    <property type="project" value="UniProtKB-UniRule"/>
</dbReference>
<name>A0A2Z6EUZ3_9BURK</name>
<evidence type="ECO:0000256" key="2">
    <source>
        <dbReference type="ARBA" id="ARBA00008133"/>
    </source>
</evidence>
<evidence type="ECO:0000256" key="3">
    <source>
        <dbReference type="ARBA" id="ARBA00013109"/>
    </source>
</evidence>
<dbReference type="KEGG" id="mcys:MCB1EB_1126"/>
<dbReference type="EMBL" id="AP018150">
    <property type="protein sequence ID" value="BBE09287.1"/>
    <property type="molecule type" value="Genomic_DNA"/>
</dbReference>
<dbReference type="GO" id="GO:0006782">
    <property type="term" value="P:protoporphyrinogen IX biosynthetic process"/>
    <property type="evidence" value="ECO:0007669"/>
    <property type="project" value="UniProtKB-UniRule"/>
</dbReference>
<dbReference type="SUPFAM" id="SSF69618">
    <property type="entry name" value="HemD-like"/>
    <property type="match status" value="1"/>
</dbReference>
<evidence type="ECO:0000256" key="8">
    <source>
        <dbReference type="ARBA" id="ARBA00048617"/>
    </source>
</evidence>
<keyword evidence="11" id="KW-1185">Reference proteome</keyword>
<evidence type="ECO:0000256" key="6">
    <source>
        <dbReference type="ARBA" id="ARBA00037589"/>
    </source>
</evidence>
<dbReference type="PANTHER" id="PTHR38042">
    <property type="entry name" value="UROPORPHYRINOGEN-III SYNTHASE, CHLOROPLASTIC"/>
    <property type="match status" value="1"/>
</dbReference>
<dbReference type="InterPro" id="IPR039793">
    <property type="entry name" value="UROS/Hem4"/>
</dbReference>
<proteinExistence type="inferred from homology"/>
<dbReference type="UniPathway" id="UPA00251">
    <property type="reaction ID" value="UER00320"/>
</dbReference>
<evidence type="ECO:0000313" key="11">
    <source>
        <dbReference type="Proteomes" id="UP000282597"/>
    </source>
</evidence>
<dbReference type="Pfam" id="PF02602">
    <property type="entry name" value="HEM4"/>
    <property type="match status" value="1"/>
</dbReference>
<keyword evidence="4 9" id="KW-0456">Lyase</keyword>
<evidence type="ECO:0000256" key="4">
    <source>
        <dbReference type="ARBA" id="ARBA00023239"/>
    </source>
</evidence>
<accession>A0A2Z6EUZ3</accession>
<dbReference type="InterPro" id="IPR036108">
    <property type="entry name" value="4pyrrol_syn_uPrphyn_synt_sf"/>
</dbReference>
<comment type="function">
    <text evidence="6 9">Catalyzes cyclization of the linear tetrapyrrole, hydroxymethylbilane, to the macrocyclic uroporphyrinogen III.</text>
</comment>
<dbReference type="RefSeq" id="WP_052393630.1">
    <property type="nucleotide sequence ID" value="NZ_AP018150.1"/>
</dbReference>
<keyword evidence="5 9" id="KW-0627">Porphyrin biosynthesis</keyword>
<organism evidence="10 11">
    <name type="scientific">Mycoavidus cysteinexigens</name>
    <dbReference type="NCBI Taxonomy" id="1553431"/>
    <lineage>
        <taxon>Bacteria</taxon>
        <taxon>Pseudomonadati</taxon>
        <taxon>Pseudomonadota</taxon>
        <taxon>Betaproteobacteria</taxon>
        <taxon>Burkholderiales</taxon>
        <taxon>Burkholderiaceae</taxon>
        <taxon>Mycoavidus</taxon>
    </lineage>
</organism>
<dbReference type="EC" id="4.2.1.75" evidence="3 9"/>
<dbReference type="GO" id="GO:0006780">
    <property type="term" value="P:uroporphyrinogen III biosynthetic process"/>
    <property type="evidence" value="ECO:0007669"/>
    <property type="project" value="UniProtKB-UniRule"/>
</dbReference>
<gene>
    <name evidence="10" type="ORF">MCB1EB_1126</name>
</gene>
<comment type="catalytic activity">
    <reaction evidence="8 9">
        <text>hydroxymethylbilane = uroporphyrinogen III + H2O</text>
        <dbReference type="Rhea" id="RHEA:18965"/>
        <dbReference type="ChEBI" id="CHEBI:15377"/>
        <dbReference type="ChEBI" id="CHEBI:57308"/>
        <dbReference type="ChEBI" id="CHEBI:57845"/>
        <dbReference type="EC" id="4.2.1.75"/>
    </reaction>
</comment>
<sequence>MTRTAVLTRSRGQSISLLQILTTAGMETFEFPLIGIAAAPDNTLLIQAFAALKRFALVIFVSPAAIDFASALWPRPWPGSVPIGVVGPGSVQALKQHGITAPLQCVITPGSQAAGQAARYDSEALAAALDQTLGLASFSGRAVLIVRGDSGREWLAETLRAYGAQVEIVSAYRRVLPAPTSTQWARVRALLAGGSHAWLLTSSQGVRHLDQLAQTHLSETEHNALKRSPMVAPHARIAEFAYAAGFVTITQCHACDTSVARALLSSTG</sequence>
<evidence type="ECO:0000256" key="7">
    <source>
        <dbReference type="ARBA" id="ARBA00040167"/>
    </source>
</evidence>
<comment type="pathway">
    <text evidence="1 9">Porphyrin-containing compound metabolism; protoporphyrin-IX biosynthesis; coproporphyrinogen-III from 5-aminolevulinate: step 3/4.</text>
</comment>
<evidence type="ECO:0000313" key="10">
    <source>
        <dbReference type="EMBL" id="BBE09287.1"/>
    </source>
</evidence>
<reference evidence="10 11" key="1">
    <citation type="journal article" date="2018" name="Microbes Environ.">
        <title>Comparative Genomic Insights into Endofungal Lifestyles of Two Bacterial Endosymbionts, Mycoavidus cysteinexigens and Burkholderia rhizoxinica.</title>
        <authorList>
            <person name="Sharmin D."/>
            <person name="Guo Y."/>
            <person name="Nishizawa T."/>
            <person name="Ohshima S."/>
            <person name="Sato Y."/>
            <person name="Takashima Y."/>
            <person name="Narisawa K."/>
            <person name="Ohta H."/>
        </authorList>
    </citation>
    <scope>NUCLEOTIDE SEQUENCE [LARGE SCALE GENOMIC DNA]</scope>
    <source>
        <strain evidence="10 11">B1-EB</strain>
    </source>
</reference>
<comment type="similarity">
    <text evidence="2 9">Belongs to the uroporphyrinogen-III synthase family.</text>
</comment>
<protein>
    <recommendedName>
        <fullName evidence="7 9">Uroporphyrinogen-III synthase</fullName>
        <ecNumber evidence="3 9">4.2.1.75</ecNumber>
    </recommendedName>
</protein>
<dbReference type="AlphaFoldDB" id="A0A2Z6EUZ3"/>
<dbReference type="InterPro" id="IPR003754">
    <property type="entry name" value="4pyrrol_synth_uPrphyn_synth"/>
</dbReference>
<evidence type="ECO:0000256" key="5">
    <source>
        <dbReference type="ARBA" id="ARBA00023244"/>
    </source>
</evidence>
<evidence type="ECO:0000256" key="1">
    <source>
        <dbReference type="ARBA" id="ARBA00004772"/>
    </source>
</evidence>
<evidence type="ECO:0000256" key="9">
    <source>
        <dbReference type="RuleBase" id="RU366031"/>
    </source>
</evidence>
<dbReference type="CDD" id="cd06578">
    <property type="entry name" value="HemD"/>
    <property type="match status" value="1"/>
</dbReference>
<dbReference type="Proteomes" id="UP000282597">
    <property type="component" value="Chromosome"/>
</dbReference>
<dbReference type="PANTHER" id="PTHR38042:SF1">
    <property type="entry name" value="UROPORPHYRINOGEN-III SYNTHASE, CHLOROPLASTIC"/>
    <property type="match status" value="1"/>
</dbReference>